<evidence type="ECO:0000313" key="4">
    <source>
        <dbReference type="EMBL" id="KAL3762731.1"/>
    </source>
</evidence>
<dbReference type="PANTHER" id="PTHR10091:SF0">
    <property type="entry name" value="GALACTOSE MUTAROTASE"/>
    <property type="match status" value="1"/>
</dbReference>
<evidence type="ECO:0008006" key="6">
    <source>
        <dbReference type="Google" id="ProtNLM"/>
    </source>
</evidence>
<evidence type="ECO:0000256" key="2">
    <source>
        <dbReference type="ARBA" id="ARBA00023235"/>
    </source>
</evidence>
<accession>A0ABD3MIW3</accession>
<evidence type="ECO:0000256" key="3">
    <source>
        <dbReference type="ARBA" id="ARBA00023277"/>
    </source>
</evidence>
<keyword evidence="2" id="KW-0413">Isomerase</keyword>
<dbReference type="InterPro" id="IPR014718">
    <property type="entry name" value="GH-type_carb-bd"/>
</dbReference>
<name>A0ABD3MIW3_9STRA</name>
<comment type="caution">
    <text evidence="4">The sequence shown here is derived from an EMBL/GenBank/DDBJ whole genome shotgun (WGS) entry which is preliminary data.</text>
</comment>
<protein>
    <recommendedName>
        <fullName evidence="6">Aldose 1-epimerase</fullName>
    </recommendedName>
</protein>
<dbReference type="InterPro" id="IPR011013">
    <property type="entry name" value="Gal_mutarotase_sf_dom"/>
</dbReference>
<dbReference type="PANTHER" id="PTHR10091">
    <property type="entry name" value="ALDOSE-1-EPIMERASE"/>
    <property type="match status" value="1"/>
</dbReference>
<dbReference type="Proteomes" id="UP001530293">
    <property type="component" value="Unassembled WGS sequence"/>
</dbReference>
<dbReference type="EMBL" id="JALLBG020000131">
    <property type="protein sequence ID" value="KAL3762731.1"/>
    <property type="molecule type" value="Genomic_DNA"/>
</dbReference>
<comment type="similarity">
    <text evidence="1">Belongs to the aldose epimerase family.</text>
</comment>
<evidence type="ECO:0000313" key="5">
    <source>
        <dbReference type="Proteomes" id="UP001530293"/>
    </source>
</evidence>
<organism evidence="4 5">
    <name type="scientific">Discostella pseudostelligera</name>
    <dbReference type="NCBI Taxonomy" id="259834"/>
    <lineage>
        <taxon>Eukaryota</taxon>
        <taxon>Sar</taxon>
        <taxon>Stramenopiles</taxon>
        <taxon>Ochrophyta</taxon>
        <taxon>Bacillariophyta</taxon>
        <taxon>Coscinodiscophyceae</taxon>
        <taxon>Thalassiosirophycidae</taxon>
        <taxon>Stephanodiscales</taxon>
        <taxon>Stephanodiscaceae</taxon>
        <taxon>Discostella</taxon>
    </lineage>
</organism>
<dbReference type="Pfam" id="PF01263">
    <property type="entry name" value="Aldose_epim"/>
    <property type="match status" value="1"/>
</dbReference>
<gene>
    <name evidence="4" type="ORF">ACHAWU_001676</name>
</gene>
<dbReference type="AlphaFoldDB" id="A0ABD3MIW3"/>
<dbReference type="SUPFAM" id="SSF74650">
    <property type="entry name" value="Galactose mutarotase-like"/>
    <property type="match status" value="1"/>
</dbReference>
<proteinExistence type="inferred from homology"/>
<evidence type="ECO:0000256" key="1">
    <source>
        <dbReference type="ARBA" id="ARBA00006206"/>
    </source>
</evidence>
<reference evidence="4 5" key="1">
    <citation type="submission" date="2024-10" db="EMBL/GenBank/DDBJ databases">
        <title>Updated reference genomes for cyclostephanoid diatoms.</title>
        <authorList>
            <person name="Roberts W.R."/>
            <person name="Alverson A.J."/>
        </authorList>
    </citation>
    <scope>NUCLEOTIDE SEQUENCE [LARGE SCALE GENOMIC DNA]</scope>
    <source>
        <strain evidence="4 5">AJA232-27</strain>
    </source>
</reference>
<sequence>MTITITADSTGTGRTANCQRLPVSTAMATLVELPPASSNVLDGSVSTIRLFQLTLNDVTVELSSLGASITKVLLPRNITANTSTPGLQRSLERDDVVLSYATQNDQYDDGNKPFFGAIVGRVANRIKDGRFQLLQSSSSSSNKLETYQLEKNNGPNHLHGGSHGFWRKIWNAAIVNNTVQFTLISSDGDQGYPGGIEITAVYTLVHLDGNGDDDGCGAKLCLEMRATLLNGETKATPISLAQHSYFNLASHSSRHRILDHTLHLPNCSIFTPFDDTSIPTRKVQRVGSAGTMSMDFRKEKLIGNALLQYAEESAVQGHVDAIVNVQRFMASEELDMSATVPDTRGPFGFDHNYVIERNLSEQQSLRLAAVLSHPPTGRSLRVLTTAPGMQLYTSNYLDGTTPPPALCKDNSRYCRWQGICLETQTYPDSIISCDDVGDEFSRGRCFILRPGGGEYIHTVQYEFRTMFMCS</sequence>
<dbReference type="InterPro" id="IPR008183">
    <property type="entry name" value="Aldose_1/G6P_1-epimerase"/>
</dbReference>
<dbReference type="InterPro" id="IPR047215">
    <property type="entry name" value="Galactose_mutarotase-like"/>
</dbReference>
<keyword evidence="5" id="KW-1185">Reference proteome</keyword>
<dbReference type="CDD" id="cd09019">
    <property type="entry name" value="galactose_mutarotase_like"/>
    <property type="match status" value="1"/>
</dbReference>
<keyword evidence="3" id="KW-0119">Carbohydrate metabolism</keyword>
<dbReference type="GO" id="GO:0016853">
    <property type="term" value="F:isomerase activity"/>
    <property type="evidence" value="ECO:0007669"/>
    <property type="project" value="UniProtKB-KW"/>
</dbReference>
<dbReference type="Gene3D" id="2.70.98.10">
    <property type="match status" value="1"/>
</dbReference>